<comment type="caution">
    <text evidence="2">The sequence shown here is derived from an EMBL/GenBank/DDBJ whole genome shotgun (WGS) entry which is preliminary data.</text>
</comment>
<dbReference type="EMBL" id="JAACJN010000025">
    <property type="protein sequence ID" value="KAF5388892.1"/>
    <property type="molecule type" value="Genomic_DNA"/>
</dbReference>
<organism evidence="2 3">
    <name type="scientific">Collybiopsis confluens</name>
    <dbReference type="NCBI Taxonomy" id="2823264"/>
    <lineage>
        <taxon>Eukaryota</taxon>
        <taxon>Fungi</taxon>
        <taxon>Dikarya</taxon>
        <taxon>Basidiomycota</taxon>
        <taxon>Agaricomycotina</taxon>
        <taxon>Agaricomycetes</taxon>
        <taxon>Agaricomycetidae</taxon>
        <taxon>Agaricales</taxon>
        <taxon>Marasmiineae</taxon>
        <taxon>Omphalotaceae</taxon>
        <taxon>Collybiopsis</taxon>
    </lineage>
</organism>
<dbReference type="Proteomes" id="UP000518752">
    <property type="component" value="Unassembled WGS sequence"/>
</dbReference>
<protein>
    <submittedName>
        <fullName evidence="2">Uncharacterized protein</fullName>
    </submittedName>
</protein>
<evidence type="ECO:0000313" key="2">
    <source>
        <dbReference type="EMBL" id="KAF5388892.1"/>
    </source>
</evidence>
<dbReference type="AlphaFoldDB" id="A0A8H5HSU6"/>
<name>A0A8H5HSU6_9AGAR</name>
<accession>A0A8H5HSU6</accession>
<sequence length="65" mass="7625">MDKQYTSPYQTTDFEADSDPVRIHDDHVVRVQVAQKVFLDDYDMMKNDDDDGREVPKPPRVQNNV</sequence>
<keyword evidence="3" id="KW-1185">Reference proteome</keyword>
<feature type="compositionally biased region" description="Basic and acidic residues" evidence="1">
    <location>
        <begin position="44"/>
        <end position="57"/>
    </location>
</feature>
<gene>
    <name evidence="2" type="ORF">D9757_005032</name>
</gene>
<reference evidence="2 3" key="1">
    <citation type="journal article" date="2020" name="ISME J.">
        <title>Uncovering the hidden diversity of litter-decomposition mechanisms in mushroom-forming fungi.</title>
        <authorList>
            <person name="Floudas D."/>
            <person name="Bentzer J."/>
            <person name="Ahren D."/>
            <person name="Johansson T."/>
            <person name="Persson P."/>
            <person name="Tunlid A."/>
        </authorList>
    </citation>
    <scope>NUCLEOTIDE SEQUENCE [LARGE SCALE GENOMIC DNA]</scope>
    <source>
        <strain evidence="2 3">CBS 406.79</strain>
    </source>
</reference>
<evidence type="ECO:0000256" key="1">
    <source>
        <dbReference type="SAM" id="MobiDB-lite"/>
    </source>
</evidence>
<proteinExistence type="predicted"/>
<feature type="region of interest" description="Disordered" evidence="1">
    <location>
        <begin position="44"/>
        <end position="65"/>
    </location>
</feature>
<evidence type="ECO:0000313" key="3">
    <source>
        <dbReference type="Proteomes" id="UP000518752"/>
    </source>
</evidence>